<sequence>VAHFRKKAWKGGMAFGKRVKWMVSMASMAFVGGHDWVPEFCPQPVESMDLPLTRTLLESGKFREGPACSGSERLMGP</sequence>
<evidence type="ECO:0000313" key="1">
    <source>
        <dbReference type="EMBL" id="OJJ66650.1"/>
    </source>
</evidence>
<gene>
    <name evidence="1" type="ORF">ASPBRDRAFT_137561</name>
</gene>
<accession>A0A1L9U4P8</accession>
<keyword evidence="2" id="KW-1185">Reference proteome</keyword>
<name>A0A1L9U4P8_ASPBC</name>
<feature type="non-terminal residue" evidence="1">
    <location>
        <position position="1"/>
    </location>
</feature>
<dbReference type="Proteomes" id="UP000184499">
    <property type="component" value="Unassembled WGS sequence"/>
</dbReference>
<dbReference type="RefSeq" id="XP_067473900.1">
    <property type="nucleotide sequence ID" value="XM_067618910.1"/>
</dbReference>
<protein>
    <submittedName>
        <fullName evidence="1">Uncharacterized protein</fullName>
    </submittedName>
</protein>
<dbReference type="GeneID" id="93571398"/>
<dbReference type="AlphaFoldDB" id="A0A1L9U4P8"/>
<dbReference type="VEuPathDB" id="FungiDB:ASPBRDRAFT_137561"/>
<reference evidence="2" key="1">
    <citation type="journal article" date="2017" name="Genome Biol.">
        <title>Comparative genomics reveals high biological diversity and specific adaptations in the industrially and medically important fungal genus Aspergillus.</title>
        <authorList>
            <person name="de Vries R.P."/>
            <person name="Riley R."/>
            <person name="Wiebenga A."/>
            <person name="Aguilar-Osorio G."/>
            <person name="Amillis S."/>
            <person name="Uchima C.A."/>
            <person name="Anderluh G."/>
            <person name="Asadollahi M."/>
            <person name="Askin M."/>
            <person name="Barry K."/>
            <person name="Battaglia E."/>
            <person name="Bayram O."/>
            <person name="Benocci T."/>
            <person name="Braus-Stromeyer S.A."/>
            <person name="Caldana C."/>
            <person name="Canovas D."/>
            <person name="Cerqueira G.C."/>
            <person name="Chen F."/>
            <person name="Chen W."/>
            <person name="Choi C."/>
            <person name="Clum A."/>
            <person name="Dos Santos R.A."/>
            <person name="Damasio A.R."/>
            <person name="Diallinas G."/>
            <person name="Emri T."/>
            <person name="Fekete E."/>
            <person name="Flipphi M."/>
            <person name="Freyberg S."/>
            <person name="Gallo A."/>
            <person name="Gournas C."/>
            <person name="Habgood R."/>
            <person name="Hainaut M."/>
            <person name="Harispe M.L."/>
            <person name="Henrissat B."/>
            <person name="Hilden K.S."/>
            <person name="Hope R."/>
            <person name="Hossain A."/>
            <person name="Karabika E."/>
            <person name="Karaffa L."/>
            <person name="Karanyi Z."/>
            <person name="Krasevec N."/>
            <person name="Kuo A."/>
            <person name="Kusch H."/>
            <person name="LaButti K."/>
            <person name="Lagendijk E.L."/>
            <person name="Lapidus A."/>
            <person name="Levasseur A."/>
            <person name="Lindquist E."/>
            <person name="Lipzen A."/>
            <person name="Logrieco A.F."/>
            <person name="MacCabe A."/>
            <person name="Maekelae M.R."/>
            <person name="Malavazi I."/>
            <person name="Melin P."/>
            <person name="Meyer V."/>
            <person name="Mielnichuk N."/>
            <person name="Miskei M."/>
            <person name="Molnar A.P."/>
            <person name="Mule G."/>
            <person name="Ngan C.Y."/>
            <person name="Orejas M."/>
            <person name="Orosz E."/>
            <person name="Ouedraogo J.P."/>
            <person name="Overkamp K.M."/>
            <person name="Park H.-S."/>
            <person name="Perrone G."/>
            <person name="Piumi F."/>
            <person name="Punt P.J."/>
            <person name="Ram A.F."/>
            <person name="Ramon A."/>
            <person name="Rauscher S."/>
            <person name="Record E."/>
            <person name="Riano-Pachon D.M."/>
            <person name="Robert V."/>
            <person name="Roehrig J."/>
            <person name="Ruller R."/>
            <person name="Salamov A."/>
            <person name="Salih N.S."/>
            <person name="Samson R.A."/>
            <person name="Sandor E."/>
            <person name="Sanguinetti M."/>
            <person name="Schuetze T."/>
            <person name="Sepcic K."/>
            <person name="Shelest E."/>
            <person name="Sherlock G."/>
            <person name="Sophianopoulou V."/>
            <person name="Squina F.M."/>
            <person name="Sun H."/>
            <person name="Susca A."/>
            <person name="Todd R.B."/>
            <person name="Tsang A."/>
            <person name="Unkles S.E."/>
            <person name="van de Wiele N."/>
            <person name="van Rossen-Uffink D."/>
            <person name="Oliveira J.V."/>
            <person name="Vesth T.C."/>
            <person name="Visser J."/>
            <person name="Yu J.-H."/>
            <person name="Zhou M."/>
            <person name="Andersen M.R."/>
            <person name="Archer D.B."/>
            <person name="Baker S.E."/>
            <person name="Benoit I."/>
            <person name="Brakhage A.A."/>
            <person name="Braus G.H."/>
            <person name="Fischer R."/>
            <person name="Frisvad J.C."/>
            <person name="Goldman G.H."/>
            <person name="Houbraken J."/>
            <person name="Oakley B."/>
            <person name="Pocsi I."/>
            <person name="Scazzocchio C."/>
            <person name="Seiboth B."/>
            <person name="vanKuyk P.A."/>
            <person name="Wortman J."/>
            <person name="Dyer P.S."/>
            <person name="Grigoriev I.V."/>
        </authorList>
    </citation>
    <scope>NUCLEOTIDE SEQUENCE [LARGE SCALE GENOMIC DNA]</scope>
    <source>
        <strain evidence="2">CBS 101740 / IMI 381727 / IBT 21946</strain>
    </source>
</reference>
<organism evidence="1 2">
    <name type="scientific">Aspergillus brasiliensis (strain CBS 101740 / IMI 381727 / IBT 21946)</name>
    <dbReference type="NCBI Taxonomy" id="767769"/>
    <lineage>
        <taxon>Eukaryota</taxon>
        <taxon>Fungi</taxon>
        <taxon>Dikarya</taxon>
        <taxon>Ascomycota</taxon>
        <taxon>Pezizomycotina</taxon>
        <taxon>Eurotiomycetes</taxon>
        <taxon>Eurotiomycetidae</taxon>
        <taxon>Eurotiales</taxon>
        <taxon>Aspergillaceae</taxon>
        <taxon>Aspergillus</taxon>
        <taxon>Aspergillus subgen. Circumdati</taxon>
    </lineage>
</organism>
<evidence type="ECO:0000313" key="2">
    <source>
        <dbReference type="Proteomes" id="UP000184499"/>
    </source>
</evidence>
<proteinExistence type="predicted"/>
<dbReference type="EMBL" id="KV878697">
    <property type="protein sequence ID" value="OJJ66650.1"/>
    <property type="molecule type" value="Genomic_DNA"/>
</dbReference>